<dbReference type="Proteomes" id="UP000195139">
    <property type="component" value="Unassembled WGS sequence"/>
</dbReference>
<dbReference type="PANTHER" id="PTHR43133">
    <property type="entry name" value="RNA POLYMERASE ECF-TYPE SIGMA FACTO"/>
    <property type="match status" value="1"/>
</dbReference>
<dbReference type="Gene3D" id="1.10.1740.10">
    <property type="match status" value="1"/>
</dbReference>
<protein>
    <recommendedName>
        <fullName evidence="10">TIGR02954 family RNA polymerase sigma-70 factor</fullName>
    </recommendedName>
</protein>
<evidence type="ECO:0000259" key="6">
    <source>
        <dbReference type="Pfam" id="PF08281"/>
    </source>
</evidence>
<dbReference type="AlphaFoldDB" id="A0A242CIE8"/>
<dbReference type="InterPro" id="IPR013325">
    <property type="entry name" value="RNA_pol_sigma_r2"/>
</dbReference>
<proteinExistence type="inferred from homology"/>
<evidence type="ECO:0000256" key="2">
    <source>
        <dbReference type="ARBA" id="ARBA00023015"/>
    </source>
</evidence>
<dbReference type="CDD" id="cd06171">
    <property type="entry name" value="Sigma70_r4"/>
    <property type="match status" value="1"/>
</dbReference>
<keyword evidence="4" id="KW-0804">Transcription</keyword>
<evidence type="ECO:0000256" key="3">
    <source>
        <dbReference type="ARBA" id="ARBA00023082"/>
    </source>
</evidence>
<dbReference type="Pfam" id="PF08281">
    <property type="entry name" value="Sigma70_r4_2"/>
    <property type="match status" value="1"/>
</dbReference>
<evidence type="ECO:0000259" key="5">
    <source>
        <dbReference type="Pfam" id="PF04542"/>
    </source>
</evidence>
<feature type="domain" description="RNA polymerase sigma factor 70 region 4 type 2" evidence="6">
    <location>
        <begin position="127"/>
        <end position="171"/>
    </location>
</feature>
<accession>A0A242CIE8</accession>
<sequence length="182" mass="21632">MVEMTNETIRLVKKAKKGDDSAFEKLLKEQYEYIYRTAYHYAHSEQDITDIIQETTMEAYKGVSKLKEEHYFYTWYIRILIRVAGRITKKSTHIKQVNIDDYLEQVITVENINDIEQGLDLMTSFKQIDKKYTEVLQLFYYQDLSIQEISQILKMPIGTVKTNLFRGRQQLKSVLGGDYFER</sequence>
<dbReference type="SUPFAM" id="SSF88659">
    <property type="entry name" value="Sigma3 and sigma4 domains of RNA polymerase sigma factors"/>
    <property type="match status" value="1"/>
</dbReference>
<dbReference type="EMBL" id="NGLE02000001">
    <property type="protein sequence ID" value="MEI5995201.1"/>
    <property type="molecule type" value="Genomic_DNA"/>
</dbReference>
<dbReference type="InterPro" id="IPR036388">
    <property type="entry name" value="WH-like_DNA-bd_sf"/>
</dbReference>
<reference evidence="7 9" key="2">
    <citation type="submission" date="2018-07" db="EMBL/GenBank/DDBJ databases">
        <title>The Genome Sequence of Enterococcus sp. DIV0659b.</title>
        <authorList>
            <consortium name="The Broad Institute Genomics Platform"/>
            <consortium name="The Broad Institute Genomic Center for Infectious Diseases"/>
            <person name="Earl A."/>
            <person name="Manson A."/>
            <person name="Schwartman J."/>
            <person name="Gilmore M."/>
            <person name="Abouelleil A."/>
            <person name="Cao P."/>
            <person name="Chapman S."/>
            <person name="Cusick C."/>
            <person name="Shea T."/>
            <person name="Young S."/>
            <person name="Neafsey D."/>
            <person name="Nusbaum C."/>
            <person name="Birren B."/>
        </authorList>
    </citation>
    <scope>NUCLEOTIDE SEQUENCE [LARGE SCALE GENOMIC DNA]</scope>
    <source>
        <strain evidence="7 9">4G2_DIV0659</strain>
    </source>
</reference>
<dbReference type="RefSeq" id="WP_179190351.1">
    <property type="nucleotide sequence ID" value="NZ_NGLE02000001.1"/>
</dbReference>
<gene>
    <name evidence="8" type="ORF">A5880_000688</name>
    <name evidence="7" type="ORF">A5880_002791</name>
</gene>
<dbReference type="InterPro" id="IPR007627">
    <property type="entry name" value="RNA_pol_sigma70_r2"/>
</dbReference>
<evidence type="ECO:0000313" key="8">
    <source>
        <dbReference type="EMBL" id="OTO10005.1"/>
    </source>
</evidence>
<name>A0A242CIE8_9ENTE</name>
<evidence type="ECO:0000313" key="9">
    <source>
        <dbReference type="Proteomes" id="UP000195139"/>
    </source>
</evidence>
<evidence type="ECO:0000256" key="1">
    <source>
        <dbReference type="ARBA" id="ARBA00010641"/>
    </source>
</evidence>
<dbReference type="InterPro" id="IPR013249">
    <property type="entry name" value="RNA_pol_sigma70_r4_t2"/>
</dbReference>
<dbReference type="InterPro" id="IPR039425">
    <property type="entry name" value="RNA_pol_sigma-70-like"/>
</dbReference>
<feature type="domain" description="RNA polymerase sigma-70 region 2" evidence="5">
    <location>
        <begin position="31"/>
        <end position="84"/>
    </location>
</feature>
<keyword evidence="2" id="KW-0805">Transcription regulation</keyword>
<evidence type="ECO:0000256" key="4">
    <source>
        <dbReference type="ARBA" id="ARBA00023163"/>
    </source>
</evidence>
<reference evidence="8" key="1">
    <citation type="submission" date="2017-05" db="EMBL/GenBank/DDBJ databases">
        <title>The Genome Sequence of Enterococcus sp. 4G2_DIV0659.</title>
        <authorList>
            <consortium name="The Broad Institute Genomics Platform"/>
            <consortium name="The Broad Institute Genomic Center for Infectious Diseases"/>
            <person name="Earl A."/>
            <person name="Manson A."/>
            <person name="Schwartman J."/>
            <person name="Gilmore M."/>
            <person name="Abouelleil A."/>
            <person name="Cao P."/>
            <person name="Chapman S."/>
            <person name="Cusick C."/>
            <person name="Shea T."/>
            <person name="Young S."/>
            <person name="Neafsey D."/>
            <person name="Nusbaum C."/>
            <person name="Birren B."/>
        </authorList>
    </citation>
    <scope>NUCLEOTIDE SEQUENCE [LARGE SCALE GENOMIC DNA]</scope>
    <source>
        <strain evidence="8">4G2_DIV0659</strain>
    </source>
</reference>
<dbReference type="GO" id="GO:0006352">
    <property type="term" value="P:DNA-templated transcription initiation"/>
    <property type="evidence" value="ECO:0007669"/>
    <property type="project" value="InterPro"/>
</dbReference>
<dbReference type="InterPro" id="IPR014284">
    <property type="entry name" value="RNA_pol_sigma-70_dom"/>
</dbReference>
<dbReference type="EMBL" id="NGLE01000001">
    <property type="protein sequence ID" value="OTO10005.1"/>
    <property type="molecule type" value="Genomic_DNA"/>
</dbReference>
<evidence type="ECO:0000313" key="7">
    <source>
        <dbReference type="EMBL" id="MEI5995201.1"/>
    </source>
</evidence>
<dbReference type="PANTHER" id="PTHR43133:SF51">
    <property type="entry name" value="RNA POLYMERASE SIGMA FACTOR"/>
    <property type="match status" value="1"/>
</dbReference>
<dbReference type="GO" id="GO:0003677">
    <property type="term" value="F:DNA binding"/>
    <property type="evidence" value="ECO:0007669"/>
    <property type="project" value="InterPro"/>
</dbReference>
<comment type="similarity">
    <text evidence="1">Belongs to the sigma-70 factor family. ECF subfamily.</text>
</comment>
<dbReference type="Gene3D" id="1.10.10.10">
    <property type="entry name" value="Winged helix-like DNA-binding domain superfamily/Winged helix DNA-binding domain"/>
    <property type="match status" value="1"/>
</dbReference>
<dbReference type="Pfam" id="PF04542">
    <property type="entry name" value="Sigma70_r2"/>
    <property type="match status" value="1"/>
</dbReference>
<evidence type="ECO:0008006" key="10">
    <source>
        <dbReference type="Google" id="ProtNLM"/>
    </source>
</evidence>
<organism evidence="8">
    <name type="scientific">Candidatus Enterococcus mansonii</name>
    <dbReference type="NCBI Taxonomy" id="1834181"/>
    <lineage>
        <taxon>Bacteria</taxon>
        <taxon>Bacillati</taxon>
        <taxon>Bacillota</taxon>
        <taxon>Bacilli</taxon>
        <taxon>Lactobacillales</taxon>
        <taxon>Enterococcaceae</taxon>
        <taxon>Enterococcus</taxon>
    </lineage>
</organism>
<dbReference type="NCBIfam" id="TIGR02937">
    <property type="entry name" value="sigma70-ECF"/>
    <property type="match status" value="1"/>
</dbReference>
<dbReference type="GO" id="GO:0016987">
    <property type="term" value="F:sigma factor activity"/>
    <property type="evidence" value="ECO:0007669"/>
    <property type="project" value="UniProtKB-KW"/>
</dbReference>
<comment type="caution">
    <text evidence="8">The sequence shown here is derived from an EMBL/GenBank/DDBJ whole genome shotgun (WGS) entry which is preliminary data.</text>
</comment>
<keyword evidence="3" id="KW-0731">Sigma factor</keyword>
<dbReference type="STRING" id="1834181.A5880_000688"/>
<dbReference type="InterPro" id="IPR013324">
    <property type="entry name" value="RNA_pol_sigma_r3/r4-like"/>
</dbReference>
<dbReference type="SUPFAM" id="SSF88946">
    <property type="entry name" value="Sigma2 domain of RNA polymerase sigma factors"/>
    <property type="match status" value="1"/>
</dbReference>
<keyword evidence="9" id="KW-1185">Reference proteome</keyword>